<dbReference type="WBParaSite" id="HPBE_0002338401-mRNA-1">
    <property type="protein sequence ID" value="HPBE_0002338401-mRNA-1"/>
    <property type="gene ID" value="HPBE_0002338401"/>
</dbReference>
<keyword evidence="3" id="KW-1185">Reference proteome</keyword>
<dbReference type="OrthoDB" id="5863779at2759"/>
<proteinExistence type="predicted"/>
<feature type="region of interest" description="Disordered" evidence="1">
    <location>
        <begin position="504"/>
        <end position="528"/>
    </location>
</feature>
<feature type="region of interest" description="Disordered" evidence="1">
    <location>
        <begin position="76"/>
        <end position="117"/>
    </location>
</feature>
<reference evidence="4" key="2">
    <citation type="submission" date="2019-09" db="UniProtKB">
        <authorList>
            <consortium name="WormBaseParasite"/>
        </authorList>
    </citation>
    <scope>IDENTIFICATION</scope>
</reference>
<feature type="compositionally biased region" description="Basic residues" evidence="1">
    <location>
        <begin position="94"/>
        <end position="105"/>
    </location>
</feature>
<protein>
    <submittedName>
        <fullName evidence="4">BRCT domain-containing protein</fullName>
    </submittedName>
</protein>
<gene>
    <name evidence="2" type="ORF">HPBE_LOCUS23381</name>
</gene>
<reference evidence="2 3" key="1">
    <citation type="submission" date="2018-11" db="EMBL/GenBank/DDBJ databases">
        <authorList>
            <consortium name="Pathogen Informatics"/>
        </authorList>
    </citation>
    <scope>NUCLEOTIDE SEQUENCE [LARGE SCALE GENOMIC DNA]</scope>
</reference>
<evidence type="ECO:0000313" key="4">
    <source>
        <dbReference type="WBParaSite" id="HPBE_0002338401-mRNA-1"/>
    </source>
</evidence>
<name>A0A183GL14_HELPZ</name>
<dbReference type="Proteomes" id="UP000050761">
    <property type="component" value="Unassembled WGS sequence"/>
</dbReference>
<accession>A0A183GL14</accession>
<evidence type="ECO:0000313" key="3">
    <source>
        <dbReference type="Proteomes" id="UP000050761"/>
    </source>
</evidence>
<evidence type="ECO:0000256" key="1">
    <source>
        <dbReference type="SAM" id="MobiDB-lite"/>
    </source>
</evidence>
<accession>A0A3P8E2H4</accession>
<feature type="compositionally biased region" description="Basic and acidic residues" evidence="1">
    <location>
        <begin position="512"/>
        <end position="528"/>
    </location>
</feature>
<evidence type="ECO:0000313" key="2">
    <source>
        <dbReference type="EMBL" id="VDP38425.1"/>
    </source>
</evidence>
<sequence>MGGDWNSFFHQFEAVASQSTPSVPRPSIVDDNVPLPIIRGQQFDIVYDEAMDEHVKCQAIEATNLEDSLASRLSPASLERDELEHSSDEEAQRKTKKKSRRKLRRKEPDAKPPPPAVAAVRSRILPAVQPLRLRLSPIGVQVIGAPSTAAQKSPDETCRVASEGGRAQPETRGYLHARKASAKSAFTDVLPTSSTSLRSPPQMSSCTTTSKPNIEVMASDDMTSSTLPVLVGQPARRARATSNTPLPPAPPVPTSLMPSPWMYSQSETLSTFPAPSVRLARTATVESGSFRPEAISFDPCVKQIHQEQGILPTVPASSAMEEQQLLGLSTSEVQKSFIPQKKSRHQSGSQEAWEPLGIKSPTYGIVLPVATRVDNDADDATVAFLTSSPELLSEDDSCAVKEEIEEQMGSILLEGMSPLRIVRQRFRSTRLMASDSSDTDMRTIIDVEEDQAERRSSDRDTDIQKLSVELAALPRISSQAHLDTNLDHSDQEMTEEALMTQLSEDVGGSPAEADRPTPSEVQEKRSHQESLPAEIVHRMEGSHIPVLDGTLDLFMEITGAVQHGRPFSTGEVIAYSAVEKSGLEKEFLSELDDLSAKHYLTPTASDVVVENEGSERPINVVISTRIEDEGEIEGLIEESSQHVISKDLVVGANASMDLHVLEEGNIFDDDYSVDDEELVSLHENSERKNEVVQKYGYDDMLRQQEPSSATPLEEPIDPTMPLREPQIIYQPPGHQRSEVFQQWPSQGSVGIPYVHRQLSVQTAFDNNLQLPSHHSDPTIQSASNRVPPPLVTPHFDAGAYPRQPPPHTFPLQRNQVPRIGEQQQTVQQQMGYQVGGPSGHSFYPQPQPHVVGGNMTAYGLQQREMAPNHYQQMSFQGPAQNQQSMMSSTAHVGQTGFRAPPYSASTIVEHNVPTQGFSAVQPQARYVPHQQPPHQLPIQTQQSSHVGMDFPRRCVPQQQPPHQLPMQPQQQASHVELHESIPQKRLPAELMEEEMKAMRYVYLMNEQRIAKKALAERDKTAPKIAEPPTNLMFLTELPPITVEPTVIPEGVPRARIQVILYSFNVLNDLTLRHFSVKEKHTIFTSNWTLFTSNRTL</sequence>
<feature type="compositionally biased region" description="Basic and acidic residues" evidence="1">
    <location>
        <begin position="78"/>
        <end position="93"/>
    </location>
</feature>
<dbReference type="EMBL" id="UZAH01034993">
    <property type="protein sequence ID" value="VDP38425.1"/>
    <property type="molecule type" value="Genomic_DNA"/>
</dbReference>
<organism evidence="3 4">
    <name type="scientific">Heligmosomoides polygyrus</name>
    <name type="common">Parasitic roundworm</name>
    <dbReference type="NCBI Taxonomy" id="6339"/>
    <lineage>
        <taxon>Eukaryota</taxon>
        <taxon>Metazoa</taxon>
        <taxon>Ecdysozoa</taxon>
        <taxon>Nematoda</taxon>
        <taxon>Chromadorea</taxon>
        <taxon>Rhabditida</taxon>
        <taxon>Rhabditina</taxon>
        <taxon>Rhabditomorpha</taxon>
        <taxon>Strongyloidea</taxon>
        <taxon>Heligmosomidae</taxon>
        <taxon>Heligmosomoides</taxon>
    </lineage>
</organism>
<dbReference type="AlphaFoldDB" id="A0A183GL14"/>